<sequence>DSQQSIINMFEDFTFDNTIIEEFNNSVDLSIVYKFYTFFEKY</sequence>
<name>A0A9N9I5H5_9GLOM</name>
<accession>A0A9N9I5H5</accession>
<evidence type="ECO:0000313" key="2">
    <source>
        <dbReference type="Proteomes" id="UP000789405"/>
    </source>
</evidence>
<organism evidence="1 2">
    <name type="scientific">Dentiscutata erythropus</name>
    <dbReference type="NCBI Taxonomy" id="1348616"/>
    <lineage>
        <taxon>Eukaryota</taxon>
        <taxon>Fungi</taxon>
        <taxon>Fungi incertae sedis</taxon>
        <taxon>Mucoromycota</taxon>
        <taxon>Glomeromycotina</taxon>
        <taxon>Glomeromycetes</taxon>
        <taxon>Diversisporales</taxon>
        <taxon>Gigasporaceae</taxon>
        <taxon>Dentiscutata</taxon>
    </lineage>
</organism>
<dbReference type="EMBL" id="CAJVPY010010617">
    <property type="protein sequence ID" value="CAG8720257.1"/>
    <property type="molecule type" value="Genomic_DNA"/>
</dbReference>
<reference evidence="1" key="1">
    <citation type="submission" date="2021-06" db="EMBL/GenBank/DDBJ databases">
        <authorList>
            <person name="Kallberg Y."/>
            <person name="Tangrot J."/>
            <person name="Rosling A."/>
        </authorList>
    </citation>
    <scope>NUCLEOTIDE SEQUENCE</scope>
    <source>
        <strain evidence="1">MA453B</strain>
    </source>
</reference>
<comment type="caution">
    <text evidence="1">The sequence shown here is derived from an EMBL/GenBank/DDBJ whole genome shotgun (WGS) entry which is preliminary data.</text>
</comment>
<dbReference type="Proteomes" id="UP000789405">
    <property type="component" value="Unassembled WGS sequence"/>
</dbReference>
<keyword evidence="2" id="KW-1185">Reference proteome</keyword>
<feature type="non-terminal residue" evidence="1">
    <location>
        <position position="1"/>
    </location>
</feature>
<gene>
    <name evidence="1" type="ORF">DERYTH_LOCUS14265</name>
</gene>
<dbReference type="AlphaFoldDB" id="A0A9N9I5H5"/>
<proteinExistence type="predicted"/>
<protein>
    <submittedName>
        <fullName evidence="1">10023_t:CDS:1</fullName>
    </submittedName>
</protein>
<evidence type="ECO:0000313" key="1">
    <source>
        <dbReference type="EMBL" id="CAG8720257.1"/>
    </source>
</evidence>